<dbReference type="RefSeq" id="WP_250338202.1">
    <property type="nucleotide sequence ID" value="NZ_CP063231.1"/>
</dbReference>
<gene>
    <name evidence="1" type="ORF">IM816_11670</name>
</gene>
<sequence length="309" mass="33960">MVVRGSKLWARHLIGITVALLLGSFHVGHAHEVEHKSDARGSEVAAAIQARYDDERTTMCAGSDTAPSFLCSGVILRSTAYPFDGHVWDPKGSSNPKPGGISFSWMRRDAQFKKVAHRYAQGFVLVPVLKYGGRPFRNMEVLCAFPIDAATDQRNRRGCGAHETYPTQSGPCQAQGIVSAAAWVAHYNVVSDKFERHNHQCGFTMVSGTVGSSAIFEAVLAAMRAIKDESFAEQNELVIEEWGFGEGAQLPIEAFFYVAGHDGPTGAMAYQRDFYVTTGRWVPVIRLMMARTPGDRATFVYRPEDQAIP</sequence>
<dbReference type="EMBL" id="CP063231">
    <property type="protein sequence ID" value="URL57296.1"/>
    <property type="molecule type" value="Genomic_DNA"/>
</dbReference>
<organism evidence="1 2">
    <name type="scientific">Luteibacter flocculans</name>
    <dbReference type="NCBI Taxonomy" id="2780091"/>
    <lineage>
        <taxon>Bacteria</taxon>
        <taxon>Pseudomonadati</taxon>
        <taxon>Pseudomonadota</taxon>
        <taxon>Gammaproteobacteria</taxon>
        <taxon>Lysobacterales</taxon>
        <taxon>Rhodanobacteraceae</taxon>
        <taxon>Luteibacter</taxon>
    </lineage>
</organism>
<accession>A0ABY4SX55</accession>
<evidence type="ECO:0000313" key="1">
    <source>
        <dbReference type="EMBL" id="URL57296.1"/>
    </source>
</evidence>
<keyword evidence="2" id="KW-1185">Reference proteome</keyword>
<protein>
    <submittedName>
        <fullName evidence="1">HvnC protein</fullName>
    </submittedName>
</protein>
<reference evidence="1" key="1">
    <citation type="submission" date="2020-10" db="EMBL/GenBank/DDBJ databases">
        <title>Whole-genome sequence of Luteibacter sp. EIF3.</title>
        <authorList>
            <person name="Friedrich I."/>
            <person name="Hertel R."/>
            <person name="Daniel R."/>
        </authorList>
    </citation>
    <scope>NUCLEOTIDE SEQUENCE</scope>
    <source>
        <strain evidence="1">EIF3</strain>
    </source>
</reference>
<dbReference type="Proteomes" id="UP001056681">
    <property type="component" value="Chromosome"/>
</dbReference>
<evidence type="ECO:0000313" key="2">
    <source>
        <dbReference type="Proteomes" id="UP001056681"/>
    </source>
</evidence>
<proteinExistence type="predicted"/>
<name>A0ABY4SX55_9GAMM</name>